<dbReference type="PANTHER" id="PTHR42305">
    <property type="entry name" value="MEMBRANE PROTEIN RV1733C-RELATED"/>
    <property type="match status" value="1"/>
</dbReference>
<comment type="caution">
    <text evidence="2">The sequence shown here is derived from an EMBL/GenBank/DDBJ whole genome shotgun (WGS) entry which is preliminary data.</text>
</comment>
<reference evidence="2 4" key="1">
    <citation type="journal article" date="2023" name="Microb. Genom.">
        <title>Mesoterricola silvestris gen. nov., sp. nov., Mesoterricola sediminis sp. nov., Geothrix oryzae sp. nov., Geothrix edaphica sp. nov., Geothrix rubra sp. nov., and Geothrix limicola sp. nov., six novel members of Acidobacteriota isolated from soils.</title>
        <authorList>
            <person name="Weisberg A.J."/>
            <person name="Pearce E."/>
            <person name="Kramer C.G."/>
            <person name="Chang J.H."/>
            <person name="Clarke C.R."/>
        </authorList>
    </citation>
    <scope>NUCLEOTIDE SEQUENCE</scope>
    <source>
        <strain evidence="3 4">NB05-1H</strain>
        <strain evidence="2">NRRL_B-16521</strain>
    </source>
</reference>
<feature type="transmembrane region" description="Helical" evidence="1">
    <location>
        <begin position="47"/>
        <end position="69"/>
    </location>
</feature>
<evidence type="ECO:0000313" key="3">
    <source>
        <dbReference type="EMBL" id="MDX3024262.1"/>
    </source>
</evidence>
<sequence>MAFRGPGMWLWRDRRPQGSVWRDRRARVLLWRWRSNPLRRRSDVVEAWVLLGAWVFAVLTGVLAGWAAADSMEQGLARERAEWHTVEGTLAESAPPPSADPQSPARTEQLWTKVTWPGPDGIPHSGQVRVPAGSSAGTHVQVWTDAQGRLVTEPTTPSQARLRSTLVGTLAGTATAAVPFITGRLLRGRLERRRMDQWGADWARFDPLWGRRQTG</sequence>
<dbReference type="Proteomes" id="UP001282288">
    <property type="component" value="Unassembled WGS sequence"/>
</dbReference>
<protein>
    <submittedName>
        <fullName evidence="2">Uncharacterized protein</fullName>
    </submittedName>
</protein>
<dbReference type="AlphaFoldDB" id="A0AAP6BIV7"/>
<keyword evidence="1" id="KW-0812">Transmembrane</keyword>
<dbReference type="InterPro" id="IPR039708">
    <property type="entry name" value="MT1774/Rv1733c-like"/>
</dbReference>
<gene>
    <name evidence="2" type="ORF">PV399_38250</name>
    <name evidence="3" type="ORF">PV666_41280</name>
</gene>
<keyword evidence="4" id="KW-1185">Reference proteome</keyword>
<accession>A0AAP6BIV7</accession>
<evidence type="ECO:0000256" key="1">
    <source>
        <dbReference type="SAM" id="Phobius"/>
    </source>
</evidence>
<evidence type="ECO:0000313" key="5">
    <source>
        <dbReference type="Proteomes" id="UP001282288"/>
    </source>
</evidence>
<evidence type="ECO:0000313" key="2">
    <source>
        <dbReference type="EMBL" id="MDX2965513.1"/>
    </source>
</evidence>
<dbReference type="PANTHER" id="PTHR42305:SF1">
    <property type="entry name" value="MEMBRANE PROTEIN RV1733C-RELATED"/>
    <property type="match status" value="1"/>
</dbReference>
<dbReference type="GeneID" id="69812681"/>
<proteinExistence type="predicted"/>
<organism evidence="2 5">
    <name type="scientific">Streptomyces acidiscabies</name>
    <dbReference type="NCBI Taxonomy" id="42234"/>
    <lineage>
        <taxon>Bacteria</taxon>
        <taxon>Bacillati</taxon>
        <taxon>Actinomycetota</taxon>
        <taxon>Actinomycetes</taxon>
        <taxon>Kitasatosporales</taxon>
        <taxon>Streptomycetaceae</taxon>
        <taxon>Streptomyces</taxon>
    </lineage>
</organism>
<dbReference type="Proteomes" id="UP001272987">
    <property type="component" value="Unassembled WGS sequence"/>
</dbReference>
<evidence type="ECO:0000313" key="4">
    <source>
        <dbReference type="Proteomes" id="UP001272987"/>
    </source>
</evidence>
<keyword evidence="1" id="KW-1133">Transmembrane helix</keyword>
<dbReference type="EMBL" id="JARAWP010000033">
    <property type="protein sequence ID" value="MDX3024262.1"/>
    <property type="molecule type" value="Genomic_DNA"/>
</dbReference>
<dbReference type="RefSeq" id="WP_010354660.1">
    <property type="nucleotide sequence ID" value="NZ_BCMK01000059.1"/>
</dbReference>
<dbReference type="EMBL" id="JARAWC010000042">
    <property type="protein sequence ID" value="MDX2965513.1"/>
    <property type="molecule type" value="Genomic_DNA"/>
</dbReference>
<keyword evidence="1" id="KW-0472">Membrane</keyword>
<name>A0AAP6BIV7_9ACTN</name>
<feature type="transmembrane region" description="Helical" evidence="1">
    <location>
        <begin position="166"/>
        <end position="186"/>
    </location>
</feature>